<evidence type="ECO:0000256" key="3">
    <source>
        <dbReference type="ARBA" id="ARBA00022741"/>
    </source>
</evidence>
<keyword evidence="5" id="KW-0029">Amino-acid transport</keyword>
<protein>
    <submittedName>
        <fullName evidence="7">Branched-chain amino acid transport system ATP-binding protein</fullName>
    </submittedName>
</protein>
<dbReference type="InterPro" id="IPR003593">
    <property type="entry name" value="AAA+_ATPase"/>
</dbReference>
<name>A0A839STG3_9PROT</name>
<dbReference type="Pfam" id="PF00005">
    <property type="entry name" value="ABC_tran"/>
    <property type="match status" value="1"/>
</dbReference>
<dbReference type="InterPro" id="IPR052156">
    <property type="entry name" value="BCAA_Transport_ATP-bd_LivF"/>
</dbReference>
<evidence type="ECO:0000259" key="6">
    <source>
        <dbReference type="PROSITE" id="PS50893"/>
    </source>
</evidence>
<keyword evidence="4 7" id="KW-0067">ATP-binding</keyword>
<dbReference type="RefSeq" id="WP_183415071.1">
    <property type="nucleotide sequence ID" value="NZ_JACHXA010000001.1"/>
</dbReference>
<evidence type="ECO:0000256" key="1">
    <source>
        <dbReference type="ARBA" id="ARBA00005417"/>
    </source>
</evidence>
<dbReference type="SUPFAM" id="SSF52540">
    <property type="entry name" value="P-loop containing nucleoside triphosphate hydrolases"/>
    <property type="match status" value="1"/>
</dbReference>
<evidence type="ECO:0000256" key="5">
    <source>
        <dbReference type="ARBA" id="ARBA00022970"/>
    </source>
</evidence>
<dbReference type="GO" id="GO:0015807">
    <property type="term" value="P:L-amino acid transport"/>
    <property type="evidence" value="ECO:0007669"/>
    <property type="project" value="TreeGrafter"/>
</dbReference>
<keyword evidence="2" id="KW-0813">Transport</keyword>
<proteinExistence type="inferred from homology"/>
<dbReference type="GO" id="GO:0005524">
    <property type="term" value="F:ATP binding"/>
    <property type="evidence" value="ECO:0007669"/>
    <property type="project" value="UniProtKB-KW"/>
</dbReference>
<evidence type="ECO:0000256" key="4">
    <source>
        <dbReference type="ARBA" id="ARBA00022840"/>
    </source>
</evidence>
<dbReference type="Gene3D" id="3.40.50.300">
    <property type="entry name" value="P-loop containing nucleotide triphosphate hydrolases"/>
    <property type="match status" value="1"/>
</dbReference>
<dbReference type="EMBL" id="JACHXA010000001">
    <property type="protein sequence ID" value="MBB3064275.1"/>
    <property type="molecule type" value="Genomic_DNA"/>
</dbReference>
<comment type="similarity">
    <text evidence="1">Belongs to the ABC transporter superfamily.</text>
</comment>
<reference evidence="7 8" key="1">
    <citation type="submission" date="2020-08" db="EMBL/GenBank/DDBJ databases">
        <title>Genomic Encyclopedia of Type Strains, Phase III (KMG-III): the genomes of soil and plant-associated and newly described type strains.</title>
        <authorList>
            <person name="Whitman W."/>
        </authorList>
    </citation>
    <scope>NUCLEOTIDE SEQUENCE [LARGE SCALE GENOMIC DNA]</scope>
    <source>
        <strain evidence="7 8">CECT 8803</strain>
    </source>
</reference>
<dbReference type="CDD" id="cd03224">
    <property type="entry name" value="ABC_TM1139_LivF_branched"/>
    <property type="match status" value="1"/>
</dbReference>
<organism evidence="7 8">
    <name type="scientific">Limibacillus halophilus</name>
    <dbReference type="NCBI Taxonomy" id="1579333"/>
    <lineage>
        <taxon>Bacteria</taxon>
        <taxon>Pseudomonadati</taxon>
        <taxon>Pseudomonadota</taxon>
        <taxon>Alphaproteobacteria</taxon>
        <taxon>Rhodospirillales</taxon>
        <taxon>Rhodovibrionaceae</taxon>
        <taxon>Limibacillus</taxon>
    </lineage>
</organism>
<dbReference type="SMART" id="SM00382">
    <property type="entry name" value="AAA"/>
    <property type="match status" value="1"/>
</dbReference>
<dbReference type="PROSITE" id="PS00211">
    <property type="entry name" value="ABC_TRANSPORTER_1"/>
    <property type="match status" value="1"/>
</dbReference>
<dbReference type="PROSITE" id="PS50893">
    <property type="entry name" value="ABC_TRANSPORTER_2"/>
    <property type="match status" value="1"/>
</dbReference>
<keyword evidence="3" id="KW-0547">Nucleotide-binding</keyword>
<evidence type="ECO:0000256" key="2">
    <source>
        <dbReference type="ARBA" id="ARBA00022448"/>
    </source>
</evidence>
<accession>A0A839STG3</accession>
<dbReference type="GO" id="GO:0016887">
    <property type="term" value="F:ATP hydrolysis activity"/>
    <property type="evidence" value="ECO:0007669"/>
    <property type="project" value="InterPro"/>
</dbReference>
<gene>
    <name evidence="7" type="ORF">FHR98_000540</name>
</gene>
<dbReference type="InterPro" id="IPR027417">
    <property type="entry name" value="P-loop_NTPase"/>
</dbReference>
<dbReference type="InterPro" id="IPR003439">
    <property type="entry name" value="ABC_transporter-like_ATP-bd"/>
</dbReference>
<comment type="caution">
    <text evidence="7">The sequence shown here is derived from an EMBL/GenBank/DDBJ whole genome shotgun (WGS) entry which is preliminary data.</text>
</comment>
<evidence type="ECO:0000313" key="8">
    <source>
        <dbReference type="Proteomes" id="UP000581135"/>
    </source>
</evidence>
<dbReference type="InterPro" id="IPR017871">
    <property type="entry name" value="ABC_transporter-like_CS"/>
</dbReference>
<dbReference type="GO" id="GO:0015658">
    <property type="term" value="F:branched-chain amino acid transmembrane transporter activity"/>
    <property type="evidence" value="ECO:0007669"/>
    <property type="project" value="TreeGrafter"/>
</dbReference>
<evidence type="ECO:0000313" key="7">
    <source>
        <dbReference type="EMBL" id="MBB3064275.1"/>
    </source>
</evidence>
<sequence>MLKLENVTASYGAVQVLFGVSLTLEKGSVTTLLGKNGMGKSTTVRTIFGLTDAIGGSITFEGESLIHQKTHKIAQRGIALVPEGRQVFPTLDVIENLVATSRYRGAARRRAAVDEILNLFPRLAERRTSFSGLLSGGEQQMLAIGRALMTDPKLLILDEATEGLAPNIRREIWAALKRLKSEGMTILVIDKSLKPLCRIGDQHSILVKGKTAWTGLSAELEDPSSEARQLLAL</sequence>
<dbReference type="PANTHER" id="PTHR43820:SF2">
    <property type="entry name" value="ABC TRANSPORTER ATP-BINDING PROTEIN"/>
    <property type="match status" value="1"/>
</dbReference>
<feature type="domain" description="ABC transporter" evidence="6">
    <location>
        <begin position="2"/>
        <end position="233"/>
    </location>
</feature>
<dbReference type="AlphaFoldDB" id="A0A839STG3"/>
<dbReference type="PANTHER" id="PTHR43820">
    <property type="entry name" value="HIGH-AFFINITY BRANCHED-CHAIN AMINO ACID TRANSPORT ATP-BINDING PROTEIN LIVF"/>
    <property type="match status" value="1"/>
</dbReference>
<dbReference type="Proteomes" id="UP000581135">
    <property type="component" value="Unassembled WGS sequence"/>
</dbReference>
<keyword evidence="8" id="KW-1185">Reference proteome</keyword>